<reference evidence="1" key="1">
    <citation type="journal article" date="2021" name="Nat. Commun.">
        <title>Genetic determinants of endophytism in the Arabidopsis root mycobiome.</title>
        <authorList>
            <person name="Mesny F."/>
            <person name="Miyauchi S."/>
            <person name="Thiergart T."/>
            <person name="Pickel B."/>
            <person name="Atanasova L."/>
            <person name="Karlsson M."/>
            <person name="Huettel B."/>
            <person name="Barry K.W."/>
            <person name="Haridas S."/>
            <person name="Chen C."/>
            <person name="Bauer D."/>
            <person name="Andreopoulos W."/>
            <person name="Pangilinan J."/>
            <person name="LaButti K."/>
            <person name="Riley R."/>
            <person name="Lipzen A."/>
            <person name="Clum A."/>
            <person name="Drula E."/>
            <person name="Henrissat B."/>
            <person name="Kohler A."/>
            <person name="Grigoriev I.V."/>
            <person name="Martin F.M."/>
            <person name="Hacquard S."/>
        </authorList>
    </citation>
    <scope>NUCLEOTIDE SEQUENCE</scope>
    <source>
        <strain evidence="1">MPI-SDFR-AT-0117</strain>
    </source>
</reference>
<sequence length="500" mass="57677">MTIPHLPMEVWDMIIGFLATAPDTEFPWNGPGGFESLTNARLVSRRWATTVDRHLFKVIHLKHSTPPNNAGNGPLGSAQNVAEQEAVFERWTKLCTIPIARQTARLVIINSAPMNVLDDVLRNVWSEWSRYFNNGFFSGFENAVKRISNWQLPNLDAVEIHFSDKCQGEFAQGLDVRHTPDIESATARLNTLMLVLNAILSRNRKKGIKPITYLGLKNFQNMPLDYVPTRRLRAVLQGIQHLHFHIAVDYREHRDSILYSWERLGFEPYLQSELLPTAAGHLTTLTLSFNDEWATMPGYFDGSGLDYPCLETLHLDLFVISHDNHLDWVLRIPKLTSLYFTETRIMTLASERLPWGSYGIQLQDTNQAVFSYPGRWSYLFDRIRLELDKLRDFRISWADPGVFDGTKTPWTTLPRPTIQTDFVDRYVVFEFMTLPVPWTYQKNGGFLNFGDNDADPNHGRIEEWPNSRHAKIPNPAMVHWVEDDRALEELRETTKARQPI</sequence>
<dbReference type="PANTHER" id="PTHR42057">
    <property type="entry name" value="F-BOX DOMAIN PROTEIN (AFU_ORTHOLOGUE AFUA_4G00200)"/>
    <property type="match status" value="1"/>
</dbReference>
<dbReference type="EMBL" id="JAGSXJ010000025">
    <property type="protein sequence ID" value="KAH6675406.1"/>
    <property type="molecule type" value="Genomic_DNA"/>
</dbReference>
<keyword evidence="2" id="KW-1185">Reference proteome</keyword>
<protein>
    <recommendedName>
        <fullName evidence="3">F-box domain-containing protein</fullName>
    </recommendedName>
</protein>
<dbReference type="OrthoDB" id="3140657at2759"/>
<evidence type="ECO:0000313" key="1">
    <source>
        <dbReference type="EMBL" id="KAH6675406.1"/>
    </source>
</evidence>
<name>A0A9P9A7D7_9PEZI</name>
<dbReference type="PANTHER" id="PTHR42057:SF2">
    <property type="entry name" value="F-BOX DOMAIN PROTEIN (AFU_ORTHOLOGUE AFUA_4G00200)-RELATED"/>
    <property type="match status" value="1"/>
</dbReference>
<evidence type="ECO:0008006" key="3">
    <source>
        <dbReference type="Google" id="ProtNLM"/>
    </source>
</evidence>
<organism evidence="1 2">
    <name type="scientific">Plectosphaerella plurivora</name>
    <dbReference type="NCBI Taxonomy" id="936078"/>
    <lineage>
        <taxon>Eukaryota</taxon>
        <taxon>Fungi</taxon>
        <taxon>Dikarya</taxon>
        <taxon>Ascomycota</taxon>
        <taxon>Pezizomycotina</taxon>
        <taxon>Sordariomycetes</taxon>
        <taxon>Hypocreomycetidae</taxon>
        <taxon>Glomerellales</taxon>
        <taxon>Plectosphaerellaceae</taxon>
        <taxon>Plectosphaerella</taxon>
    </lineage>
</organism>
<accession>A0A9P9A7D7</accession>
<evidence type="ECO:0000313" key="2">
    <source>
        <dbReference type="Proteomes" id="UP000770015"/>
    </source>
</evidence>
<dbReference type="Proteomes" id="UP000770015">
    <property type="component" value="Unassembled WGS sequence"/>
</dbReference>
<proteinExistence type="predicted"/>
<gene>
    <name evidence="1" type="ORF">F5X68DRAFT_246632</name>
</gene>
<dbReference type="AlphaFoldDB" id="A0A9P9A7D7"/>
<comment type="caution">
    <text evidence="1">The sequence shown here is derived from an EMBL/GenBank/DDBJ whole genome shotgun (WGS) entry which is preliminary data.</text>
</comment>